<gene>
    <name evidence="1" type="ORF">Vau01_112470</name>
</gene>
<protein>
    <submittedName>
        <fullName evidence="1">Uncharacterized protein</fullName>
    </submittedName>
</protein>
<evidence type="ECO:0000313" key="2">
    <source>
        <dbReference type="Proteomes" id="UP000612585"/>
    </source>
</evidence>
<reference evidence="1" key="1">
    <citation type="submission" date="2021-01" db="EMBL/GenBank/DDBJ databases">
        <title>Whole genome shotgun sequence of Virgisporangium aurantiacum NBRC 16421.</title>
        <authorList>
            <person name="Komaki H."/>
            <person name="Tamura T."/>
        </authorList>
    </citation>
    <scope>NUCLEOTIDE SEQUENCE</scope>
    <source>
        <strain evidence="1">NBRC 16421</strain>
    </source>
</reference>
<dbReference type="RefSeq" id="WP_204010893.1">
    <property type="nucleotide sequence ID" value="NZ_BOPG01000102.1"/>
</dbReference>
<dbReference type="AlphaFoldDB" id="A0A8J4E6S3"/>
<keyword evidence="2" id="KW-1185">Reference proteome</keyword>
<comment type="caution">
    <text evidence="1">The sequence shown here is derived from an EMBL/GenBank/DDBJ whole genome shotgun (WGS) entry which is preliminary data.</text>
</comment>
<proteinExistence type="predicted"/>
<name>A0A8J4E6S3_9ACTN</name>
<dbReference type="EMBL" id="BOPG01000102">
    <property type="protein sequence ID" value="GIJ63731.1"/>
    <property type="molecule type" value="Genomic_DNA"/>
</dbReference>
<dbReference type="Proteomes" id="UP000612585">
    <property type="component" value="Unassembled WGS sequence"/>
</dbReference>
<organism evidence="1 2">
    <name type="scientific">Virgisporangium aurantiacum</name>
    <dbReference type="NCBI Taxonomy" id="175570"/>
    <lineage>
        <taxon>Bacteria</taxon>
        <taxon>Bacillati</taxon>
        <taxon>Actinomycetota</taxon>
        <taxon>Actinomycetes</taxon>
        <taxon>Micromonosporales</taxon>
        <taxon>Micromonosporaceae</taxon>
        <taxon>Virgisporangium</taxon>
    </lineage>
</organism>
<sequence>MGLDKVAARRLADEHYSRWCASTSYAELAHRDEHSSSDDSEVTDRGVAYRISRTVWRESGDRAYTMTVKVSEARRRGLFRSSVIRSGRMYPDGSVTDEV</sequence>
<evidence type="ECO:0000313" key="1">
    <source>
        <dbReference type="EMBL" id="GIJ63731.1"/>
    </source>
</evidence>
<accession>A0A8J4E6S3</accession>